<accession>A0A2I0JD03</accession>
<keyword evidence="2" id="KW-1185">Reference proteome</keyword>
<dbReference type="Proteomes" id="UP000233551">
    <property type="component" value="Unassembled WGS sequence"/>
</dbReference>
<protein>
    <recommendedName>
        <fullName evidence="3">Retropepsins domain-containing protein</fullName>
    </recommendedName>
</protein>
<evidence type="ECO:0000313" key="2">
    <source>
        <dbReference type="Proteomes" id="UP000233551"/>
    </source>
</evidence>
<sequence>MWGRRRRRRRRYAHDRRFGGAALGCVEERSRARVSSMGGSQNCPSAPKRGIKLVQQLESATSISLEKDDVESPFSLDKEASPASIATLGVLTDSDSDSDFIKLELDTYYIAVAMTEEVNMIKSVSHIPVSIFPSKYAKPIKVIAFVDIGGTRTIMNPKILSKECWKSHTKHFNTASSDVLSTHLISKPIKIQFFPRCSLITEVLGTTLPRKDIMVGWDIITRMAKLKMLPQGVQFK</sequence>
<evidence type="ECO:0000313" key="1">
    <source>
        <dbReference type="EMBL" id="PKI54134.1"/>
    </source>
</evidence>
<comment type="caution">
    <text evidence="1">The sequence shown here is derived from an EMBL/GenBank/DDBJ whole genome shotgun (WGS) entry which is preliminary data.</text>
</comment>
<dbReference type="AlphaFoldDB" id="A0A2I0JD03"/>
<dbReference type="EMBL" id="PGOL01001807">
    <property type="protein sequence ID" value="PKI54134.1"/>
    <property type="molecule type" value="Genomic_DNA"/>
</dbReference>
<organism evidence="1 2">
    <name type="scientific">Punica granatum</name>
    <name type="common">Pomegranate</name>
    <dbReference type="NCBI Taxonomy" id="22663"/>
    <lineage>
        <taxon>Eukaryota</taxon>
        <taxon>Viridiplantae</taxon>
        <taxon>Streptophyta</taxon>
        <taxon>Embryophyta</taxon>
        <taxon>Tracheophyta</taxon>
        <taxon>Spermatophyta</taxon>
        <taxon>Magnoliopsida</taxon>
        <taxon>eudicotyledons</taxon>
        <taxon>Gunneridae</taxon>
        <taxon>Pentapetalae</taxon>
        <taxon>rosids</taxon>
        <taxon>malvids</taxon>
        <taxon>Myrtales</taxon>
        <taxon>Lythraceae</taxon>
        <taxon>Punica</taxon>
    </lineage>
</organism>
<name>A0A2I0JD03_PUNGR</name>
<proteinExistence type="predicted"/>
<reference evidence="1 2" key="1">
    <citation type="submission" date="2017-11" db="EMBL/GenBank/DDBJ databases">
        <title>De-novo sequencing of pomegranate (Punica granatum L.) genome.</title>
        <authorList>
            <person name="Akparov Z."/>
            <person name="Amiraslanov A."/>
            <person name="Hajiyeva S."/>
            <person name="Abbasov M."/>
            <person name="Kaur K."/>
            <person name="Hamwieh A."/>
            <person name="Solovyev V."/>
            <person name="Salamov A."/>
            <person name="Braich B."/>
            <person name="Kosarev P."/>
            <person name="Mahmoud A."/>
            <person name="Hajiyev E."/>
            <person name="Babayeva S."/>
            <person name="Izzatullayeva V."/>
            <person name="Mammadov A."/>
            <person name="Mammadov A."/>
            <person name="Sharifova S."/>
            <person name="Ojaghi J."/>
            <person name="Eynullazada K."/>
            <person name="Bayramov B."/>
            <person name="Abdulazimova A."/>
            <person name="Shahmuradov I."/>
        </authorList>
    </citation>
    <scope>NUCLEOTIDE SEQUENCE [LARGE SCALE GENOMIC DNA]</scope>
    <source>
        <strain evidence="2">cv. AG2017</strain>
        <tissue evidence="1">Leaf</tissue>
    </source>
</reference>
<gene>
    <name evidence="1" type="ORF">CRG98_025466</name>
</gene>
<evidence type="ECO:0008006" key="3">
    <source>
        <dbReference type="Google" id="ProtNLM"/>
    </source>
</evidence>